<feature type="compositionally biased region" description="Low complexity" evidence="1">
    <location>
        <begin position="12"/>
        <end position="33"/>
    </location>
</feature>
<feature type="compositionally biased region" description="Basic residues" evidence="1">
    <location>
        <begin position="39"/>
        <end position="57"/>
    </location>
</feature>
<gene>
    <name evidence="2" type="ORF">AVDCRST_MAG55-396</name>
</gene>
<feature type="compositionally biased region" description="Low complexity" evidence="1">
    <location>
        <begin position="58"/>
        <end position="69"/>
    </location>
</feature>
<dbReference type="EMBL" id="CADCUZ010000018">
    <property type="protein sequence ID" value="CAA9396539.1"/>
    <property type="molecule type" value="Genomic_DNA"/>
</dbReference>
<feature type="compositionally biased region" description="Basic and acidic residues" evidence="1">
    <location>
        <begin position="123"/>
        <end position="142"/>
    </location>
</feature>
<feature type="compositionally biased region" description="Low complexity" evidence="1">
    <location>
        <begin position="219"/>
        <end position="257"/>
    </location>
</feature>
<feature type="non-terminal residue" evidence="2">
    <location>
        <position position="1"/>
    </location>
</feature>
<organism evidence="2">
    <name type="scientific">uncultured Rubrobacteraceae bacterium</name>
    <dbReference type="NCBI Taxonomy" id="349277"/>
    <lineage>
        <taxon>Bacteria</taxon>
        <taxon>Bacillati</taxon>
        <taxon>Actinomycetota</taxon>
        <taxon>Rubrobacteria</taxon>
        <taxon>Rubrobacterales</taxon>
        <taxon>Rubrobacteraceae</taxon>
        <taxon>environmental samples</taxon>
    </lineage>
</organism>
<feature type="compositionally biased region" description="Basic residues" evidence="1">
    <location>
        <begin position="171"/>
        <end position="199"/>
    </location>
</feature>
<reference evidence="2" key="1">
    <citation type="submission" date="2020-02" db="EMBL/GenBank/DDBJ databases">
        <authorList>
            <person name="Meier V. D."/>
        </authorList>
    </citation>
    <scope>NUCLEOTIDE SEQUENCE</scope>
    <source>
        <strain evidence="2">AVDCRST_MAG55</strain>
    </source>
</reference>
<proteinExistence type="predicted"/>
<feature type="non-terminal residue" evidence="2">
    <location>
        <position position="295"/>
    </location>
</feature>
<evidence type="ECO:0000256" key="1">
    <source>
        <dbReference type="SAM" id="MobiDB-lite"/>
    </source>
</evidence>
<sequence>EGAPDGRHGAARVRAADAAARGGARGALPGSRGEPQRLAARRGRRRALPRGRLRRGRPLPGAPRRGCPPARRRNRVRPLRCGGGPPRGRRPAGNRRQHERALGLRFPLRPEAAHGRGCTRQRARLDGGPTDHDLRLRARQERPPSPALPGPLPGLSRVRPRHEPLAARLPRGLRPRRLRGPRPPRRRRPFLRPARRRAAPLRGAGRDGRARPGQGATPRPAAAGAHTPDAAPHGGAGAAAADPERAGAPAAGGQSLPLRRRPPRPRLRAPSLPRRHKAGGRPVACGRASEAETRV</sequence>
<feature type="region of interest" description="Disordered" evidence="1">
    <location>
        <begin position="1"/>
        <end position="295"/>
    </location>
</feature>
<feature type="compositionally biased region" description="Pro residues" evidence="1">
    <location>
        <begin position="143"/>
        <end position="152"/>
    </location>
</feature>
<evidence type="ECO:0000313" key="2">
    <source>
        <dbReference type="EMBL" id="CAA9396539.1"/>
    </source>
</evidence>
<protein>
    <submittedName>
        <fullName evidence="2">Uncharacterized protein</fullName>
    </submittedName>
</protein>
<feature type="compositionally biased region" description="Basic residues" evidence="1">
    <location>
        <begin position="258"/>
        <end position="279"/>
    </location>
</feature>
<accession>A0A6J4NVJ1</accession>
<dbReference type="AlphaFoldDB" id="A0A6J4NVJ1"/>
<name>A0A6J4NVJ1_9ACTN</name>
<feature type="compositionally biased region" description="Basic residues" evidence="1">
    <location>
        <begin position="87"/>
        <end position="98"/>
    </location>
</feature>